<evidence type="ECO:0000313" key="2">
    <source>
        <dbReference type="EMBL" id="MBB4018231.1"/>
    </source>
</evidence>
<dbReference type="RefSeq" id="WP_183317225.1">
    <property type="nucleotide sequence ID" value="NZ_JACIEN010000003.1"/>
</dbReference>
<dbReference type="EMBL" id="JACIEN010000003">
    <property type="protein sequence ID" value="MBB4018231.1"/>
    <property type="molecule type" value="Genomic_DNA"/>
</dbReference>
<comment type="caution">
    <text evidence="2">The sequence shown here is derived from an EMBL/GenBank/DDBJ whole genome shotgun (WGS) entry which is preliminary data.</text>
</comment>
<dbReference type="AlphaFoldDB" id="A0A840BXJ4"/>
<accession>A0A840BXJ4</accession>
<keyword evidence="3" id="KW-1185">Reference proteome</keyword>
<evidence type="ECO:0008006" key="4">
    <source>
        <dbReference type="Google" id="ProtNLM"/>
    </source>
</evidence>
<protein>
    <recommendedName>
        <fullName evidence="4">Mu-like prophage protein gp37</fullName>
    </recommendedName>
</protein>
<gene>
    <name evidence="2" type="ORF">GGR16_003265</name>
</gene>
<dbReference type="Proteomes" id="UP000577362">
    <property type="component" value="Unassembled WGS sequence"/>
</dbReference>
<name>A0A840BXJ4_9HYPH</name>
<proteinExistence type="predicted"/>
<evidence type="ECO:0000256" key="1">
    <source>
        <dbReference type="SAM" id="MobiDB-lite"/>
    </source>
</evidence>
<feature type="region of interest" description="Disordered" evidence="1">
    <location>
        <begin position="160"/>
        <end position="179"/>
    </location>
</feature>
<organism evidence="2 3">
    <name type="scientific">Chelatococcus caeni</name>
    <dbReference type="NCBI Taxonomy" id="1348468"/>
    <lineage>
        <taxon>Bacteria</taxon>
        <taxon>Pseudomonadati</taxon>
        <taxon>Pseudomonadota</taxon>
        <taxon>Alphaproteobacteria</taxon>
        <taxon>Hyphomicrobiales</taxon>
        <taxon>Chelatococcaceae</taxon>
        <taxon>Chelatococcus</taxon>
    </lineage>
</organism>
<evidence type="ECO:0000313" key="3">
    <source>
        <dbReference type="Proteomes" id="UP000577362"/>
    </source>
</evidence>
<reference evidence="2 3" key="1">
    <citation type="submission" date="2020-08" db="EMBL/GenBank/DDBJ databases">
        <title>Genomic Encyclopedia of Type Strains, Phase IV (KMG-IV): sequencing the most valuable type-strain genomes for metagenomic binning, comparative biology and taxonomic classification.</title>
        <authorList>
            <person name="Goeker M."/>
        </authorList>
    </citation>
    <scope>NUCLEOTIDE SEQUENCE [LARGE SCALE GENOMIC DNA]</scope>
    <source>
        <strain evidence="2 3">DSM 103737</strain>
    </source>
</reference>
<sequence>MRTLQELLAAVVSDLAQLDGVRACEAFGGRFDLAGLERFGAAVPAIRVAILRIPASRTVDTGELDVDVEMAAFMITRDEHGQSRDQQALDLASRVMAAVQAARWGLSKIHPARNIRAENIYSSPAQAKGVALWGVSWISRLRMGRNAYAPVDGSMPEIWARDGRSGEEPEPVVTTGGQP</sequence>